<accession>A0ACC2HB25</accession>
<name>A0ACC2HB25_DALPE</name>
<organism evidence="1 2">
    <name type="scientific">Dallia pectoralis</name>
    <name type="common">Alaska blackfish</name>
    <dbReference type="NCBI Taxonomy" id="75939"/>
    <lineage>
        <taxon>Eukaryota</taxon>
        <taxon>Metazoa</taxon>
        <taxon>Chordata</taxon>
        <taxon>Craniata</taxon>
        <taxon>Vertebrata</taxon>
        <taxon>Euteleostomi</taxon>
        <taxon>Actinopterygii</taxon>
        <taxon>Neopterygii</taxon>
        <taxon>Teleostei</taxon>
        <taxon>Protacanthopterygii</taxon>
        <taxon>Esociformes</taxon>
        <taxon>Umbridae</taxon>
        <taxon>Dallia</taxon>
    </lineage>
</organism>
<keyword evidence="2" id="KW-1185">Reference proteome</keyword>
<dbReference type="EMBL" id="CM055731">
    <property type="protein sequence ID" value="KAJ8013053.1"/>
    <property type="molecule type" value="Genomic_DNA"/>
</dbReference>
<dbReference type="Proteomes" id="UP001157502">
    <property type="component" value="Chromosome 4"/>
</dbReference>
<sequence length="102" mass="11427">MNNQYRTQQMWGVGELLGWTDSDSEDERPYRHKPGANSPALILSSWLSPDPWIHLSQNGYHCSLSGRRLQSNVLDKKGTGANCQLHNVDSTNVHLAVPAGKW</sequence>
<comment type="caution">
    <text evidence="1">The sequence shown here is derived from an EMBL/GenBank/DDBJ whole genome shotgun (WGS) entry which is preliminary data.</text>
</comment>
<proteinExistence type="predicted"/>
<evidence type="ECO:0000313" key="1">
    <source>
        <dbReference type="EMBL" id="KAJ8013053.1"/>
    </source>
</evidence>
<evidence type="ECO:0000313" key="2">
    <source>
        <dbReference type="Proteomes" id="UP001157502"/>
    </source>
</evidence>
<protein>
    <submittedName>
        <fullName evidence="1">Uncharacterized protein</fullName>
    </submittedName>
</protein>
<reference evidence="1" key="1">
    <citation type="submission" date="2021-05" db="EMBL/GenBank/DDBJ databases">
        <authorList>
            <person name="Pan Q."/>
            <person name="Jouanno E."/>
            <person name="Zahm M."/>
            <person name="Klopp C."/>
            <person name="Cabau C."/>
            <person name="Louis A."/>
            <person name="Berthelot C."/>
            <person name="Parey E."/>
            <person name="Roest Crollius H."/>
            <person name="Montfort J."/>
            <person name="Robinson-Rechavi M."/>
            <person name="Bouchez O."/>
            <person name="Lampietro C."/>
            <person name="Lopez Roques C."/>
            <person name="Donnadieu C."/>
            <person name="Postlethwait J."/>
            <person name="Bobe J."/>
            <person name="Dillon D."/>
            <person name="Chandos A."/>
            <person name="von Hippel F."/>
            <person name="Guiguen Y."/>
        </authorList>
    </citation>
    <scope>NUCLEOTIDE SEQUENCE</scope>
    <source>
        <strain evidence="1">YG-Jan2019</strain>
    </source>
</reference>
<gene>
    <name evidence="1" type="ORF">DPEC_G00049310</name>
</gene>